<sequence>MAAWQKRLFIATSHITADAAEHLGLPRHRTVVMGSRVEV</sequence>
<gene>
    <name evidence="1" type="ORF">SAMN04489716_9422</name>
</gene>
<reference evidence="1 2" key="1">
    <citation type="submission" date="2016-10" db="EMBL/GenBank/DDBJ databases">
        <authorList>
            <person name="de Groot N.N."/>
        </authorList>
    </citation>
    <scope>NUCLEOTIDE SEQUENCE [LARGE SCALE GENOMIC DNA]</scope>
    <source>
        <strain evidence="1 2">DSM 43941</strain>
    </source>
</reference>
<dbReference type="AlphaFoldDB" id="A0A1H2DFB9"/>
<evidence type="ECO:0000313" key="2">
    <source>
        <dbReference type="Proteomes" id="UP000198688"/>
    </source>
</evidence>
<proteinExistence type="predicted"/>
<organism evidence="1 2">
    <name type="scientific">Actinoplanes derwentensis</name>
    <dbReference type="NCBI Taxonomy" id="113562"/>
    <lineage>
        <taxon>Bacteria</taxon>
        <taxon>Bacillati</taxon>
        <taxon>Actinomycetota</taxon>
        <taxon>Actinomycetes</taxon>
        <taxon>Micromonosporales</taxon>
        <taxon>Micromonosporaceae</taxon>
        <taxon>Actinoplanes</taxon>
    </lineage>
</organism>
<dbReference type="Proteomes" id="UP000198688">
    <property type="component" value="Chromosome I"/>
</dbReference>
<name>A0A1H2DFB9_9ACTN</name>
<accession>A0A1H2DFB9</accession>
<evidence type="ECO:0000313" key="1">
    <source>
        <dbReference type="EMBL" id="SDT80926.1"/>
    </source>
</evidence>
<dbReference type="EMBL" id="LT629758">
    <property type="protein sequence ID" value="SDT80926.1"/>
    <property type="molecule type" value="Genomic_DNA"/>
</dbReference>
<protein>
    <submittedName>
        <fullName evidence="1">KUP system potassium uptake protein</fullName>
    </submittedName>
</protein>
<keyword evidence="2" id="KW-1185">Reference proteome</keyword>